<evidence type="ECO:0000256" key="2">
    <source>
        <dbReference type="SAM" id="Phobius"/>
    </source>
</evidence>
<dbReference type="EMBL" id="UINC01003817">
    <property type="protein sequence ID" value="SVA09490.1"/>
    <property type="molecule type" value="Genomic_DNA"/>
</dbReference>
<sequence>VSRVAISDKTVGQPPHFLDKSVTLISCCKTVFCQDSENKNMRKSITLLLGIIIMLFLACSSASSDVASIDTTEATRVAVQTSNDDSPIQTDEEKVLEFTQCIRDQGIEIQDATVDSDGNLQPPRPVEGASMNFQELRPAFEECRESLDGLTFGRERVDVSEIIDDLLELTGCLRDAGFDVDDPNQENLREWRGQFDFEDPALQKAFEECGSLRRPDQRRGGPGFGPAGGSNSGTGRGNGP</sequence>
<accession>A0A381SZT1</accession>
<feature type="compositionally biased region" description="Basic and acidic residues" evidence="1">
    <location>
        <begin position="210"/>
        <end position="219"/>
    </location>
</feature>
<gene>
    <name evidence="3" type="ORF">METZ01_LOCUS62344</name>
</gene>
<feature type="transmembrane region" description="Helical" evidence="2">
    <location>
        <begin position="45"/>
        <end position="63"/>
    </location>
</feature>
<feature type="compositionally biased region" description="Gly residues" evidence="1">
    <location>
        <begin position="220"/>
        <end position="240"/>
    </location>
</feature>
<reference evidence="3" key="1">
    <citation type="submission" date="2018-05" db="EMBL/GenBank/DDBJ databases">
        <authorList>
            <person name="Lanie J.A."/>
            <person name="Ng W.-L."/>
            <person name="Kazmierczak K.M."/>
            <person name="Andrzejewski T.M."/>
            <person name="Davidsen T.M."/>
            <person name="Wayne K.J."/>
            <person name="Tettelin H."/>
            <person name="Glass J.I."/>
            <person name="Rusch D."/>
            <person name="Podicherti R."/>
            <person name="Tsui H.-C.T."/>
            <person name="Winkler M.E."/>
        </authorList>
    </citation>
    <scope>NUCLEOTIDE SEQUENCE</scope>
</reference>
<keyword evidence="2" id="KW-1133">Transmembrane helix</keyword>
<feature type="region of interest" description="Disordered" evidence="1">
    <location>
        <begin position="210"/>
        <end position="240"/>
    </location>
</feature>
<name>A0A381SZT1_9ZZZZ</name>
<keyword evidence="2" id="KW-0472">Membrane</keyword>
<proteinExistence type="predicted"/>
<evidence type="ECO:0000256" key="1">
    <source>
        <dbReference type="SAM" id="MobiDB-lite"/>
    </source>
</evidence>
<organism evidence="3">
    <name type="scientific">marine metagenome</name>
    <dbReference type="NCBI Taxonomy" id="408172"/>
    <lineage>
        <taxon>unclassified sequences</taxon>
        <taxon>metagenomes</taxon>
        <taxon>ecological metagenomes</taxon>
    </lineage>
</organism>
<feature type="non-terminal residue" evidence="3">
    <location>
        <position position="1"/>
    </location>
</feature>
<dbReference type="AlphaFoldDB" id="A0A381SZT1"/>
<protein>
    <submittedName>
        <fullName evidence="3">Uncharacterized protein</fullName>
    </submittedName>
</protein>
<keyword evidence="2" id="KW-0812">Transmembrane</keyword>
<evidence type="ECO:0000313" key="3">
    <source>
        <dbReference type="EMBL" id="SVA09490.1"/>
    </source>
</evidence>